<dbReference type="SUPFAM" id="SSF81345">
    <property type="entry name" value="ABC transporter involved in vitamin B12 uptake, BtuC"/>
    <property type="match status" value="1"/>
</dbReference>
<dbReference type="STRING" id="419479.SAMN04488563_0645"/>
<feature type="transmembrane region" description="Helical" evidence="8">
    <location>
        <begin position="226"/>
        <end position="247"/>
    </location>
</feature>
<feature type="transmembrane region" description="Helical" evidence="8">
    <location>
        <begin position="100"/>
        <end position="118"/>
    </location>
</feature>
<keyword evidence="3" id="KW-0813">Transport</keyword>
<dbReference type="GO" id="GO:0033214">
    <property type="term" value="P:siderophore-iron import into cell"/>
    <property type="evidence" value="ECO:0007669"/>
    <property type="project" value="TreeGrafter"/>
</dbReference>
<dbReference type="PANTHER" id="PTHR30472:SF24">
    <property type="entry name" value="FERRIC ENTEROBACTIN TRANSPORT SYSTEM PERMEASE PROTEIN FEPG"/>
    <property type="match status" value="1"/>
</dbReference>
<name>A0A1H2GS66_9ACTN</name>
<dbReference type="Gene3D" id="1.10.3470.10">
    <property type="entry name" value="ABC transporter involved in vitamin B12 uptake, BtuC"/>
    <property type="match status" value="1"/>
</dbReference>
<evidence type="ECO:0000256" key="6">
    <source>
        <dbReference type="ARBA" id="ARBA00022989"/>
    </source>
</evidence>
<dbReference type="Proteomes" id="UP000182977">
    <property type="component" value="Chromosome I"/>
</dbReference>
<dbReference type="OrthoDB" id="4455417at2"/>
<evidence type="ECO:0000313" key="10">
    <source>
        <dbReference type="Proteomes" id="UP000182977"/>
    </source>
</evidence>
<evidence type="ECO:0000256" key="1">
    <source>
        <dbReference type="ARBA" id="ARBA00004651"/>
    </source>
</evidence>
<keyword evidence="4" id="KW-1003">Cell membrane</keyword>
<keyword evidence="10" id="KW-1185">Reference proteome</keyword>
<dbReference type="EMBL" id="LT629791">
    <property type="protein sequence ID" value="SDU22365.1"/>
    <property type="molecule type" value="Genomic_DNA"/>
</dbReference>
<gene>
    <name evidence="9" type="ORF">SAMN04488563_0645</name>
</gene>
<proteinExistence type="inferred from homology"/>
<comment type="subcellular location">
    <subcellularLocation>
        <location evidence="1">Cell membrane</location>
        <topology evidence="1">Multi-pass membrane protein</topology>
    </subcellularLocation>
</comment>
<dbReference type="FunFam" id="1.10.3470.10:FF:000001">
    <property type="entry name" value="Vitamin B12 ABC transporter permease BtuC"/>
    <property type="match status" value="1"/>
</dbReference>
<sequence>MTAPPATPQAAPTRRITVAPTDLSPTAYVLRGPGETSVRFDRRVVLMCGLLIAILVAVFVTSLAVGDFTISPGDVVRTLFGNPPDPLADFIVNGRRLPRVLVAFLVGGALGASGAVFQSLSRNPLGSPDVIGFTSGASAGAVFVILVTGGSMLQVAGGAVIGGLATAIAVYLLAYKRGVQGFRLILVGIAAGAMLTSAVHYMLMRAELIQAASAQVWLTGSLNTRAWDHVIAVGIGVAVVAPLLAVLSRPMRLIEMGDEAATGLGVNAERTRLGMLIAATILAAIAVAAAGPIAFIALSAPHLARRLTGASGAAVGAAALMGAALLGASDLVAQWVLPTPLPVGVVTVCIGGLYLVWLLAREGRRNHV</sequence>
<reference evidence="10" key="1">
    <citation type="submission" date="2016-10" db="EMBL/GenBank/DDBJ databases">
        <authorList>
            <person name="Varghese N."/>
            <person name="Submissions S."/>
        </authorList>
    </citation>
    <scope>NUCLEOTIDE SEQUENCE [LARGE SCALE GENOMIC DNA]</scope>
    <source>
        <strain evidence="10">DSM 45079</strain>
    </source>
</reference>
<keyword evidence="6 8" id="KW-1133">Transmembrane helix</keyword>
<evidence type="ECO:0000313" key="9">
    <source>
        <dbReference type="EMBL" id="SDU22365.1"/>
    </source>
</evidence>
<evidence type="ECO:0000256" key="5">
    <source>
        <dbReference type="ARBA" id="ARBA00022692"/>
    </source>
</evidence>
<dbReference type="PANTHER" id="PTHR30472">
    <property type="entry name" value="FERRIC ENTEROBACTIN TRANSPORT SYSTEM PERMEASE PROTEIN"/>
    <property type="match status" value="1"/>
</dbReference>
<evidence type="ECO:0000256" key="2">
    <source>
        <dbReference type="ARBA" id="ARBA00007935"/>
    </source>
</evidence>
<feature type="transmembrane region" description="Helical" evidence="8">
    <location>
        <begin position="182"/>
        <end position="203"/>
    </location>
</feature>
<dbReference type="InterPro" id="IPR000522">
    <property type="entry name" value="ABC_transptr_permease_BtuC"/>
</dbReference>
<protein>
    <submittedName>
        <fullName evidence="9">Iron complex transport system permease protein</fullName>
    </submittedName>
</protein>
<dbReference type="Pfam" id="PF01032">
    <property type="entry name" value="FecCD"/>
    <property type="match status" value="1"/>
</dbReference>
<evidence type="ECO:0000256" key="7">
    <source>
        <dbReference type="ARBA" id="ARBA00023136"/>
    </source>
</evidence>
<feature type="transmembrane region" description="Helical" evidence="8">
    <location>
        <begin position="273"/>
        <end position="298"/>
    </location>
</feature>
<dbReference type="InterPro" id="IPR037294">
    <property type="entry name" value="ABC_BtuC-like"/>
</dbReference>
<comment type="similarity">
    <text evidence="2">Belongs to the binding-protein-dependent transport system permease family. FecCD subfamily.</text>
</comment>
<dbReference type="GO" id="GO:0005886">
    <property type="term" value="C:plasma membrane"/>
    <property type="evidence" value="ECO:0007669"/>
    <property type="project" value="UniProtKB-SubCell"/>
</dbReference>
<feature type="transmembrane region" description="Helical" evidence="8">
    <location>
        <begin position="341"/>
        <end position="360"/>
    </location>
</feature>
<feature type="transmembrane region" description="Helical" evidence="8">
    <location>
        <begin position="130"/>
        <end position="149"/>
    </location>
</feature>
<evidence type="ECO:0000256" key="8">
    <source>
        <dbReference type="SAM" id="Phobius"/>
    </source>
</evidence>
<evidence type="ECO:0000256" key="3">
    <source>
        <dbReference type="ARBA" id="ARBA00022448"/>
    </source>
</evidence>
<keyword evidence="5 8" id="KW-0812">Transmembrane</keyword>
<dbReference type="AlphaFoldDB" id="A0A1H2GS66"/>
<dbReference type="RefSeq" id="WP_082154864.1">
    <property type="nucleotide sequence ID" value="NZ_KQ061219.1"/>
</dbReference>
<keyword evidence="7 8" id="KW-0472">Membrane</keyword>
<accession>A0A1H2GS66</accession>
<feature type="transmembrane region" description="Helical" evidence="8">
    <location>
        <begin position="310"/>
        <end position="329"/>
    </location>
</feature>
<dbReference type="CDD" id="cd06550">
    <property type="entry name" value="TM_ABC_iron-siderophores_like"/>
    <property type="match status" value="1"/>
</dbReference>
<organism evidence="9 10">
    <name type="scientific">Jiangella alkaliphila</name>
    <dbReference type="NCBI Taxonomy" id="419479"/>
    <lineage>
        <taxon>Bacteria</taxon>
        <taxon>Bacillati</taxon>
        <taxon>Actinomycetota</taxon>
        <taxon>Actinomycetes</taxon>
        <taxon>Jiangellales</taxon>
        <taxon>Jiangellaceae</taxon>
        <taxon>Jiangella</taxon>
    </lineage>
</organism>
<dbReference type="GO" id="GO:0022857">
    <property type="term" value="F:transmembrane transporter activity"/>
    <property type="evidence" value="ECO:0007669"/>
    <property type="project" value="InterPro"/>
</dbReference>
<evidence type="ECO:0000256" key="4">
    <source>
        <dbReference type="ARBA" id="ARBA00022475"/>
    </source>
</evidence>
<feature type="transmembrane region" description="Helical" evidence="8">
    <location>
        <begin position="155"/>
        <end position="175"/>
    </location>
</feature>
<feature type="transmembrane region" description="Helical" evidence="8">
    <location>
        <begin position="44"/>
        <end position="65"/>
    </location>
</feature>